<protein>
    <submittedName>
        <fullName evidence="2">Uncharacterized protein</fullName>
    </submittedName>
</protein>
<keyword evidence="1" id="KW-1133">Transmembrane helix</keyword>
<evidence type="ECO:0000313" key="2">
    <source>
        <dbReference type="EMBL" id="CAA6808327.1"/>
    </source>
</evidence>
<keyword evidence="1" id="KW-0812">Transmembrane</keyword>
<accession>A0A6S6SIQ7</accession>
<sequence>MTTVLMILMLPIGLYVYFGVEKKDKLAYQKVFDDFHQITIENTKLTDKEKLLRFEQMLEQNTYEIVEITEQRVVAKKKVLSMGLMMIGLGLYIIGLFVYLLYYATLQKPHKVVFTLSKN</sequence>
<organism evidence="2">
    <name type="scientific">uncultured Sulfurovum sp</name>
    <dbReference type="NCBI Taxonomy" id="269237"/>
    <lineage>
        <taxon>Bacteria</taxon>
        <taxon>Pseudomonadati</taxon>
        <taxon>Campylobacterota</taxon>
        <taxon>Epsilonproteobacteria</taxon>
        <taxon>Campylobacterales</taxon>
        <taxon>Sulfurovaceae</taxon>
        <taxon>Sulfurovum</taxon>
        <taxon>environmental samples</taxon>
    </lineage>
</organism>
<dbReference type="EMBL" id="CACVAZ010000050">
    <property type="protein sequence ID" value="CAA6808327.1"/>
    <property type="molecule type" value="Genomic_DNA"/>
</dbReference>
<dbReference type="AlphaFoldDB" id="A0A6S6SIQ7"/>
<evidence type="ECO:0000256" key="1">
    <source>
        <dbReference type="SAM" id="Phobius"/>
    </source>
</evidence>
<feature type="transmembrane region" description="Helical" evidence="1">
    <location>
        <begin position="79"/>
        <end position="102"/>
    </location>
</feature>
<keyword evidence="1" id="KW-0472">Membrane</keyword>
<reference evidence="2" key="1">
    <citation type="submission" date="2020-01" db="EMBL/GenBank/DDBJ databases">
        <authorList>
            <person name="Meier V. D."/>
            <person name="Meier V D."/>
        </authorList>
    </citation>
    <scope>NUCLEOTIDE SEQUENCE</scope>
    <source>
        <strain evidence="2">HLG_WM_MAG_02</strain>
    </source>
</reference>
<gene>
    <name evidence="2" type="ORF">HELGO_WM36745</name>
</gene>
<proteinExistence type="predicted"/>
<name>A0A6S6SIQ7_9BACT</name>